<comment type="caution">
    <text evidence="1">The sequence shown here is derived from an EMBL/GenBank/DDBJ whole genome shotgun (WGS) entry which is preliminary data.</text>
</comment>
<protein>
    <submittedName>
        <fullName evidence="1">Uncharacterized protein</fullName>
    </submittedName>
</protein>
<dbReference type="HOGENOM" id="CLU_1634746_0_0_6"/>
<dbReference type="OrthoDB" id="9933889at2"/>
<keyword evidence="2" id="KW-1185">Reference proteome</keyword>
<evidence type="ECO:0000313" key="1">
    <source>
        <dbReference type="EMBL" id="CDH19238.1"/>
    </source>
</evidence>
<accession>A0A077PDM2</accession>
<dbReference type="RefSeq" id="WP_038247339.1">
    <property type="nucleotide sequence ID" value="NZ_CAWLZI010000186.1"/>
</dbReference>
<name>A0A077PDM2_XENBV</name>
<dbReference type="EMBL" id="CBSY010000111">
    <property type="protein sequence ID" value="CDH19238.1"/>
    <property type="molecule type" value="Genomic_DNA"/>
</dbReference>
<dbReference type="InterPro" id="IPR029224">
    <property type="entry name" value="PapJ"/>
</dbReference>
<dbReference type="AlphaFoldDB" id="A0A077PDM2"/>
<reference evidence="1" key="1">
    <citation type="submission" date="2013-07" db="EMBL/GenBank/DDBJ databases">
        <title>Sub-species coevolution in mutualistic symbiosis.</title>
        <authorList>
            <person name="Murfin K."/>
            <person name="Klassen J."/>
            <person name="Lee M."/>
            <person name="Forst S."/>
            <person name="Stock P."/>
            <person name="Goodrich-Blair H."/>
        </authorList>
    </citation>
    <scope>NUCLEOTIDE SEQUENCE [LARGE SCALE GENOMIC DNA]</scope>
    <source>
        <strain evidence="1">Kraussei Quebec</strain>
    </source>
</reference>
<gene>
    <name evidence="1" type="ORF">XBKQ1_1990003</name>
</gene>
<sequence>MYRTKNHRHIRTTLLLGLVLFTADKGYADEVIPERHDAHIAQVMSREKSRLMQEQIPGREGQLEVYGALVSSPCSLVPSANQIPKQEKLLMIDLVGCGEGLVSKNPPLPINVILTASEHYGQRTALYQRSHWVIGSENPQLKITPDNTLKDKSNLRLEISYD</sequence>
<organism evidence="1 2">
    <name type="scientific">Xenorhabdus bovienii str. kraussei Quebec</name>
    <dbReference type="NCBI Taxonomy" id="1398203"/>
    <lineage>
        <taxon>Bacteria</taxon>
        <taxon>Pseudomonadati</taxon>
        <taxon>Pseudomonadota</taxon>
        <taxon>Gammaproteobacteria</taxon>
        <taxon>Enterobacterales</taxon>
        <taxon>Morganellaceae</taxon>
        <taxon>Xenorhabdus</taxon>
    </lineage>
</organism>
<dbReference type="Pfam" id="PF14855">
    <property type="entry name" value="PapJ"/>
    <property type="match status" value="1"/>
</dbReference>
<evidence type="ECO:0000313" key="2">
    <source>
        <dbReference type="Proteomes" id="UP000028500"/>
    </source>
</evidence>
<proteinExistence type="predicted"/>
<dbReference type="Proteomes" id="UP000028500">
    <property type="component" value="Unassembled WGS sequence"/>
</dbReference>